<evidence type="ECO:0000313" key="12">
    <source>
        <dbReference type="Proteomes" id="UP001175271"/>
    </source>
</evidence>
<organism evidence="11 12">
    <name type="scientific">Steinernema hermaphroditum</name>
    <dbReference type="NCBI Taxonomy" id="289476"/>
    <lineage>
        <taxon>Eukaryota</taxon>
        <taxon>Metazoa</taxon>
        <taxon>Ecdysozoa</taxon>
        <taxon>Nematoda</taxon>
        <taxon>Chromadorea</taxon>
        <taxon>Rhabditida</taxon>
        <taxon>Tylenchina</taxon>
        <taxon>Panagrolaimomorpha</taxon>
        <taxon>Strongyloidoidea</taxon>
        <taxon>Steinernematidae</taxon>
        <taxon>Steinernema</taxon>
    </lineage>
</organism>
<dbReference type="Proteomes" id="UP001175271">
    <property type="component" value="Unassembled WGS sequence"/>
</dbReference>
<evidence type="ECO:0000256" key="7">
    <source>
        <dbReference type="ARBA" id="ARBA00023224"/>
    </source>
</evidence>
<name>A0AA39GVR3_9BILA</name>
<keyword evidence="12" id="KW-1185">Reference proteome</keyword>
<evidence type="ECO:0000313" key="11">
    <source>
        <dbReference type="EMBL" id="KAK0394447.1"/>
    </source>
</evidence>
<keyword evidence="2 9" id="KW-0812">Transmembrane</keyword>
<keyword evidence="7" id="KW-0807">Transducer</keyword>
<evidence type="ECO:0000256" key="9">
    <source>
        <dbReference type="SAM" id="Phobius"/>
    </source>
</evidence>
<dbReference type="PANTHER" id="PTHR24240">
    <property type="entry name" value="OPSIN"/>
    <property type="match status" value="1"/>
</dbReference>
<keyword evidence="8" id="KW-0716">Sensory transduction</keyword>
<feature type="transmembrane region" description="Helical" evidence="9">
    <location>
        <begin position="71"/>
        <end position="92"/>
    </location>
</feature>
<accession>A0AA39GVR3</accession>
<reference evidence="11" key="1">
    <citation type="submission" date="2023-06" db="EMBL/GenBank/DDBJ databases">
        <title>Genomic analysis of the entomopathogenic nematode Steinernema hermaphroditum.</title>
        <authorList>
            <person name="Schwarz E.M."/>
            <person name="Heppert J.K."/>
            <person name="Baniya A."/>
            <person name="Schwartz H.T."/>
            <person name="Tan C.-H."/>
            <person name="Antoshechkin I."/>
            <person name="Sternberg P.W."/>
            <person name="Goodrich-Blair H."/>
            <person name="Dillman A.R."/>
        </authorList>
    </citation>
    <scope>NUCLEOTIDE SEQUENCE</scope>
    <source>
        <strain evidence="11">PS9179</strain>
        <tissue evidence="11">Whole animal</tissue>
    </source>
</reference>
<feature type="transmembrane region" description="Helical" evidence="9">
    <location>
        <begin position="6"/>
        <end position="26"/>
    </location>
</feature>
<comment type="caution">
    <text evidence="11">The sequence shown here is derived from an EMBL/GenBank/DDBJ whole genome shotgun (WGS) entry which is preliminary data.</text>
</comment>
<evidence type="ECO:0000256" key="4">
    <source>
        <dbReference type="ARBA" id="ARBA00023040"/>
    </source>
</evidence>
<keyword evidence="6" id="KW-0675">Receptor</keyword>
<dbReference type="Pfam" id="PF00001">
    <property type="entry name" value="7tm_1"/>
    <property type="match status" value="1"/>
</dbReference>
<dbReference type="GO" id="GO:0004930">
    <property type="term" value="F:G protein-coupled receptor activity"/>
    <property type="evidence" value="ECO:0007669"/>
    <property type="project" value="UniProtKB-KW"/>
</dbReference>
<dbReference type="SUPFAM" id="SSF81321">
    <property type="entry name" value="Family A G protein-coupled receptor-like"/>
    <property type="match status" value="1"/>
</dbReference>
<evidence type="ECO:0000256" key="5">
    <source>
        <dbReference type="ARBA" id="ARBA00023136"/>
    </source>
</evidence>
<gene>
    <name evidence="11" type="ORF">QR680_000742</name>
</gene>
<feature type="transmembrane region" description="Helical" evidence="9">
    <location>
        <begin position="38"/>
        <end position="59"/>
    </location>
</feature>
<protein>
    <recommendedName>
        <fullName evidence="10">G-protein coupled receptors family 1 profile domain-containing protein</fullName>
    </recommendedName>
</protein>
<evidence type="ECO:0000256" key="3">
    <source>
        <dbReference type="ARBA" id="ARBA00022989"/>
    </source>
</evidence>
<sequence length="329" mass="37127">MLRLFLLYTIVILGLLLNGFVFHAYTRHKKKSLHVFEMTQTFLGIVFSVLNVYYCYTVSRGIGMRGLGCTVYGFFGGTLSLMSVYQPALMALEWCVIVLQPFMAKCITWSNRIAAVVGSALTILAVTIPPLFGVPAEYASFDHADFCCYDFTAKDTKTRLFFVYLFTLGFFIPIAIFVLSLVLMARQLRNAGKEVRVPLGLTLSAVNIAKQRERSIAQKMFILISVQLICWSPFAIVTFTTIFTETIELKHHTESAGLFAKVFVVLSPIVLYWKDLRRLRTLRVVVKRRQAAVVSSSVALKRIFVNNDTFLRHCIVSPELCAIADVLLE</sequence>
<dbReference type="GO" id="GO:0007601">
    <property type="term" value="P:visual perception"/>
    <property type="evidence" value="ECO:0007669"/>
    <property type="project" value="UniProtKB-KW"/>
</dbReference>
<proteinExistence type="predicted"/>
<dbReference type="PRINTS" id="PR00237">
    <property type="entry name" value="GPCRRHODOPSN"/>
</dbReference>
<evidence type="ECO:0000256" key="6">
    <source>
        <dbReference type="ARBA" id="ARBA00023170"/>
    </source>
</evidence>
<evidence type="ECO:0000256" key="2">
    <source>
        <dbReference type="ARBA" id="ARBA00022692"/>
    </source>
</evidence>
<dbReference type="GO" id="GO:0016020">
    <property type="term" value="C:membrane"/>
    <property type="evidence" value="ECO:0007669"/>
    <property type="project" value="UniProtKB-SubCell"/>
</dbReference>
<dbReference type="AlphaFoldDB" id="A0AA39GVR3"/>
<evidence type="ECO:0000256" key="1">
    <source>
        <dbReference type="ARBA" id="ARBA00004141"/>
    </source>
</evidence>
<comment type="subcellular location">
    <subcellularLocation>
        <location evidence="1">Membrane</location>
        <topology evidence="1">Multi-pass membrane protein</topology>
    </subcellularLocation>
</comment>
<dbReference type="Gene3D" id="1.20.1070.10">
    <property type="entry name" value="Rhodopsin 7-helix transmembrane proteins"/>
    <property type="match status" value="1"/>
</dbReference>
<dbReference type="InterPro" id="IPR000276">
    <property type="entry name" value="GPCR_Rhodpsn"/>
</dbReference>
<dbReference type="InterPro" id="IPR017452">
    <property type="entry name" value="GPCR_Rhodpsn_7TM"/>
</dbReference>
<keyword evidence="5 9" id="KW-0472">Membrane</keyword>
<feature type="transmembrane region" description="Helical" evidence="9">
    <location>
        <begin position="161"/>
        <end position="183"/>
    </location>
</feature>
<feature type="domain" description="G-protein coupled receptors family 1 profile" evidence="10">
    <location>
        <begin position="14"/>
        <end position="271"/>
    </location>
</feature>
<feature type="transmembrane region" description="Helical" evidence="9">
    <location>
        <begin position="255"/>
        <end position="273"/>
    </location>
</feature>
<keyword evidence="8" id="KW-0844">Vision</keyword>
<keyword evidence="4" id="KW-0297">G-protein coupled receptor</keyword>
<dbReference type="InterPro" id="IPR050125">
    <property type="entry name" value="GPCR_opsins"/>
</dbReference>
<evidence type="ECO:0000259" key="10">
    <source>
        <dbReference type="PROSITE" id="PS50262"/>
    </source>
</evidence>
<feature type="transmembrane region" description="Helical" evidence="9">
    <location>
        <begin position="220"/>
        <end position="243"/>
    </location>
</feature>
<feature type="transmembrane region" description="Helical" evidence="9">
    <location>
        <begin position="113"/>
        <end position="132"/>
    </location>
</feature>
<dbReference type="EMBL" id="JAUCMV010000005">
    <property type="protein sequence ID" value="KAK0394447.1"/>
    <property type="molecule type" value="Genomic_DNA"/>
</dbReference>
<keyword evidence="3 9" id="KW-1133">Transmembrane helix</keyword>
<dbReference type="PROSITE" id="PS50262">
    <property type="entry name" value="G_PROTEIN_RECEP_F1_2"/>
    <property type="match status" value="1"/>
</dbReference>
<evidence type="ECO:0000256" key="8">
    <source>
        <dbReference type="ARBA" id="ARBA00023305"/>
    </source>
</evidence>